<gene>
    <name evidence="3" type="ORF">DWY25_12430</name>
</gene>
<comment type="caution">
    <text evidence="3">The sequence shown here is derived from an EMBL/GenBank/DDBJ whole genome shotgun (WGS) entry which is preliminary data.</text>
</comment>
<protein>
    <submittedName>
        <fullName evidence="3">DUF871 family protein</fullName>
    </submittedName>
</protein>
<keyword evidence="4" id="KW-1185">Reference proteome</keyword>
<feature type="domain" description="6-phospho-N-acetylmuramidase N-terminal" evidence="2">
    <location>
        <begin position="4"/>
        <end position="244"/>
    </location>
</feature>
<proteinExistence type="predicted"/>
<dbReference type="PANTHER" id="PTHR38435">
    <property type="match status" value="1"/>
</dbReference>
<dbReference type="SUPFAM" id="SSF51445">
    <property type="entry name" value="(Trans)glycosidases"/>
    <property type="match status" value="1"/>
</dbReference>
<name>A0A412FVC8_9FIRM</name>
<dbReference type="SUPFAM" id="SSF50891">
    <property type="entry name" value="Cyclophilin-like"/>
    <property type="match status" value="1"/>
</dbReference>
<dbReference type="InterPro" id="IPR043894">
    <property type="entry name" value="MupG_C"/>
</dbReference>
<dbReference type="Pfam" id="PF05913">
    <property type="entry name" value="MupG_C"/>
    <property type="match status" value="1"/>
</dbReference>
<dbReference type="GeneID" id="83016201"/>
<dbReference type="InterPro" id="IPR029000">
    <property type="entry name" value="Cyclophilin-like_dom_sf"/>
</dbReference>
<evidence type="ECO:0000313" key="3">
    <source>
        <dbReference type="EMBL" id="RGR72108.1"/>
    </source>
</evidence>
<dbReference type="PANTHER" id="PTHR38435:SF2">
    <property type="entry name" value="DUF871 DOMAIN-CONTAINING PROTEIN"/>
    <property type="match status" value="1"/>
</dbReference>
<dbReference type="InterPro" id="IPR017853">
    <property type="entry name" value="GH"/>
</dbReference>
<accession>A0A412FVC8</accession>
<dbReference type="InterPro" id="IPR008589">
    <property type="entry name" value="MupG"/>
</dbReference>
<dbReference type="Gene3D" id="3.20.20.70">
    <property type="entry name" value="Aldolase class I"/>
    <property type="match status" value="1"/>
</dbReference>
<dbReference type="AlphaFoldDB" id="A0A412FVC8"/>
<dbReference type="RefSeq" id="WP_117895491.1">
    <property type="nucleotide sequence ID" value="NZ_CABJCV010000016.1"/>
</dbReference>
<organism evidence="3 4">
    <name type="scientific">Holdemania filiformis</name>
    <dbReference type="NCBI Taxonomy" id="61171"/>
    <lineage>
        <taxon>Bacteria</taxon>
        <taxon>Bacillati</taxon>
        <taxon>Bacillota</taxon>
        <taxon>Erysipelotrichia</taxon>
        <taxon>Erysipelotrichales</taxon>
        <taxon>Erysipelotrichaceae</taxon>
        <taxon>Holdemania</taxon>
    </lineage>
</organism>
<dbReference type="Proteomes" id="UP000284178">
    <property type="component" value="Unassembled WGS sequence"/>
</dbReference>
<dbReference type="Gene3D" id="2.40.100.10">
    <property type="entry name" value="Cyclophilin-like"/>
    <property type="match status" value="1"/>
</dbReference>
<feature type="domain" description="6-phospho-N-acetylmuramidase C-terminal" evidence="1">
    <location>
        <begin position="259"/>
        <end position="358"/>
    </location>
</feature>
<evidence type="ECO:0000313" key="4">
    <source>
        <dbReference type="Proteomes" id="UP000284178"/>
    </source>
</evidence>
<dbReference type="InterPro" id="IPR013785">
    <property type="entry name" value="Aldolase_TIM"/>
</dbReference>
<evidence type="ECO:0000259" key="1">
    <source>
        <dbReference type="Pfam" id="PF05913"/>
    </source>
</evidence>
<sequence length="382" mass="42897">MSLLGISLYPHLQSEAVMKQQLNLAVTLGYSQVYTTIQSPQAWDGPTQLKPPFQWLISECRKLGLTLHVDINRRILDQVRAEPQDLSPFIHLGIRIIRLDFGFEEDHELVAQMTCNEDGVLIEDNASMQAEPINRIKAIQRHGNLENYIAVHNFFPHPDTGMSFTDTFKNAKLFKACGIRTGVFINSLDADNLLFPYGHGLCTVENHRYKPAYLSAGELTATGMFDYIFFGDGNPSRTEMEQVQEIVHQHCVSVPVYFNSRLDDALRQKLLNAVLKSRSDQPEFILRATQTRGLGPVAAQPGLDRDKLCITLDNELSGKYEGELQIALKSMPGVEYATVIGQVDMLAENLISLIRYGKVAFRLVEAEKIQNATVGQEQTQSE</sequence>
<evidence type="ECO:0000259" key="2">
    <source>
        <dbReference type="Pfam" id="PF19200"/>
    </source>
</evidence>
<dbReference type="Pfam" id="PF19200">
    <property type="entry name" value="MupG_N"/>
    <property type="match status" value="1"/>
</dbReference>
<reference evidence="3 4" key="1">
    <citation type="submission" date="2018-08" db="EMBL/GenBank/DDBJ databases">
        <title>A genome reference for cultivated species of the human gut microbiota.</title>
        <authorList>
            <person name="Zou Y."/>
            <person name="Xue W."/>
            <person name="Luo G."/>
        </authorList>
    </citation>
    <scope>NUCLEOTIDE SEQUENCE [LARGE SCALE GENOMIC DNA]</scope>
    <source>
        <strain evidence="3 4">AF24-29</strain>
    </source>
</reference>
<dbReference type="InterPro" id="IPR043797">
    <property type="entry name" value="MupG_N"/>
</dbReference>
<dbReference type="EMBL" id="QRUP01000016">
    <property type="protein sequence ID" value="RGR72108.1"/>
    <property type="molecule type" value="Genomic_DNA"/>
</dbReference>